<keyword evidence="3" id="KW-1185">Reference proteome</keyword>
<protein>
    <submittedName>
        <fullName evidence="2">Uncharacterized protein</fullName>
    </submittedName>
</protein>
<evidence type="ECO:0000313" key="2">
    <source>
        <dbReference type="EMBL" id="CAH2224637.1"/>
    </source>
</evidence>
<evidence type="ECO:0000313" key="3">
    <source>
        <dbReference type="Proteomes" id="UP001295444"/>
    </source>
</evidence>
<feature type="region of interest" description="Disordered" evidence="1">
    <location>
        <begin position="166"/>
        <end position="186"/>
    </location>
</feature>
<accession>A0AAD1R747</accession>
<gene>
    <name evidence="2" type="ORF">PECUL_23A001594</name>
</gene>
<dbReference type="Proteomes" id="UP001295444">
    <property type="component" value="Chromosome 01"/>
</dbReference>
<sequence>MLNPLPSTSLTLNKWNKWAKTLLPRRNPLWYAPLQSLQYYTTDLKLQAWVRAGIQQYAQLFGEEGIQPFLRLQERFALPNMELFTYISVKHKAQETPGPPPDPSLMGNFERLCIGGKLSRKALAACYRAIQDTQRPLRFSYMVNWEKEIGQEFTTYHHISMGGTTPLLDTNQRGDNQADRGSDFPTHGTIYTTYLPEDLQYTEQSGNKVLIATKQCIASLWKTKEPPPLTMVLEKLDKTRVYEKMSHSLTNTSQKCEQTWENWDTLWAEYADKEDREADGMQNPQTGS</sequence>
<evidence type="ECO:0000256" key="1">
    <source>
        <dbReference type="SAM" id="MobiDB-lite"/>
    </source>
</evidence>
<dbReference type="AlphaFoldDB" id="A0AAD1R747"/>
<reference evidence="2" key="1">
    <citation type="submission" date="2022-03" db="EMBL/GenBank/DDBJ databases">
        <authorList>
            <person name="Alioto T."/>
            <person name="Alioto T."/>
            <person name="Gomez Garrido J."/>
        </authorList>
    </citation>
    <scope>NUCLEOTIDE SEQUENCE</scope>
</reference>
<organism evidence="2 3">
    <name type="scientific">Pelobates cultripes</name>
    <name type="common">Western spadefoot toad</name>
    <dbReference type="NCBI Taxonomy" id="61616"/>
    <lineage>
        <taxon>Eukaryota</taxon>
        <taxon>Metazoa</taxon>
        <taxon>Chordata</taxon>
        <taxon>Craniata</taxon>
        <taxon>Vertebrata</taxon>
        <taxon>Euteleostomi</taxon>
        <taxon>Amphibia</taxon>
        <taxon>Batrachia</taxon>
        <taxon>Anura</taxon>
        <taxon>Pelobatoidea</taxon>
        <taxon>Pelobatidae</taxon>
        <taxon>Pelobates</taxon>
    </lineage>
</organism>
<proteinExistence type="predicted"/>
<dbReference type="EMBL" id="OW240912">
    <property type="protein sequence ID" value="CAH2224637.1"/>
    <property type="molecule type" value="Genomic_DNA"/>
</dbReference>
<name>A0AAD1R747_PELCU</name>